<proteinExistence type="predicted"/>
<protein>
    <submittedName>
        <fullName evidence="2">Uncharacterized protein</fullName>
    </submittedName>
</protein>
<dbReference type="WBParaSite" id="JU765_v2.g16292.t1">
    <property type="protein sequence ID" value="JU765_v2.g16292.t1"/>
    <property type="gene ID" value="JU765_v2.g16292"/>
</dbReference>
<dbReference type="Proteomes" id="UP000887576">
    <property type="component" value="Unplaced"/>
</dbReference>
<name>A0AC34QH47_9BILA</name>
<organism evidence="1 2">
    <name type="scientific">Panagrolaimus sp. JU765</name>
    <dbReference type="NCBI Taxonomy" id="591449"/>
    <lineage>
        <taxon>Eukaryota</taxon>
        <taxon>Metazoa</taxon>
        <taxon>Ecdysozoa</taxon>
        <taxon>Nematoda</taxon>
        <taxon>Chromadorea</taxon>
        <taxon>Rhabditida</taxon>
        <taxon>Tylenchina</taxon>
        <taxon>Panagrolaimomorpha</taxon>
        <taxon>Panagrolaimoidea</taxon>
        <taxon>Panagrolaimidae</taxon>
        <taxon>Panagrolaimus</taxon>
    </lineage>
</organism>
<sequence>MVSVLFLIILEKFLGHCPVTFDAVLCWPETKPGTMVYLDCPIAANNKIYMKGKVSRYCGLNGLWDQYGNYSACTEDVSRNYDMVSPFHAEIMYWIYVVGYLLSLIFCVFALMIFLHYKSLSCLRNIIHTNIVICFGVHNLTWLLYALFTVHLDIRGIEEMMLICALPMLILKYFICAAFFWMFVEGLYLFINVLFSLYSQRIRFWMCSTIGWGIPAFLLFLNTALGYKTILSTECSDWHHASMDKIILVPILFIIMINIVFLLVIVYVLLAKLKLTTPREFERFSRGLRALFVLCPLLGVNYAIVLVQPTSPSWLSLVVTYYSVIVSSLQGLLVAIFFCFKNKEVQECLCRTFVWFKTSLKLKAEIARRRSVESTLVRLILDKLGFTRLPRSHSTNTEEFKLIRNKSNTTASELTLPLRSPCHKMSPVVTLDNNGRFQRVEFNRR</sequence>
<evidence type="ECO:0000313" key="1">
    <source>
        <dbReference type="Proteomes" id="UP000887576"/>
    </source>
</evidence>
<accession>A0AC34QH47</accession>
<reference evidence="2" key="1">
    <citation type="submission" date="2022-11" db="UniProtKB">
        <authorList>
            <consortium name="WormBaseParasite"/>
        </authorList>
    </citation>
    <scope>IDENTIFICATION</scope>
</reference>
<evidence type="ECO:0000313" key="2">
    <source>
        <dbReference type="WBParaSite" id="JU765_v2.g16292.t1"/>
    </source>
</evidence>